<evidence type="ECO:0000256" key="2">
    <source>
        <dbReference type="ARBA" id="ARBA00022490"/>
    </source>
</evidence>
<feature type="domain" description="Anticodon-binding" evidence="4">
    <location>
        <begin position="457"/>
        <end position="545"/>
    </location>
</feature>
<dbReference type="InterPro" id="IPR002320">
    <property type="entry name" value="Thr-tRNA-ligase_IIa"/>
</dbReference>
<organism evidence="6 7">
    <name type="scientific">Natronoarchaeum mannanilyticum</name>
    <dbReference type="NCBI Taxonomy" id="926360"/>
    <lineage>
        <taxon>Archaea</taxon>
        <taxon>Methanobacteriati</taxon>
        <taxon>Methanobacteriota</taxon>
        <taxon>Stenosarchaea group</taxon>
        <taxon>Halobacteria</taxon>
        <taxon>Halobacteriales</taxon>
        <taxon>Natronoarchaeaceae</taxon>
    </lineage>
</organism>
<comment type="subcellular location">
    <subcellularLocation>
        <location evidence="1">Cytoplasm</location>
    </subcellularLocation>
</comment>
<dbReference type="InterPro" id="IPR004154">
    <property type="entry name" value="Anticodon-bd"/>
</dbReference>
<dbReference type="PANTHER" id="PTHR11451">
    <property type="entry name" value="THREONINE-TRNA LIGASE"/>
    <property type="match status" value="1"/>
</dbReference>
<evidence type="ECO:0000259" key="5">
    <source>
        <dbReference type="Pfam" id="PF08915"/>
    </source>
</evidence>
<dbReference type="Gene3D" id="3.40.50.800">
    <property type="entry name" value="Anticodon-binding domain"/>
    <property type="match status" value="1"/>
</dbReference>
<keyword evidence="3" id="KW-0648">Protein biosynthesis</keyword>
<dbReference type="Pfam" id="PF08915">
    <property type="entry name" value="tRNA-Thr_ED"/>
    <property type="match status" value="1"/>
</dbReference>
<dbReference type="GO" id="GO:0005737">
    <property type="term" value="C:cytoplasm"/>
    <property type="evidence" value="ECO:0007669"/>
    <property type="project" value="UniProtKB-SubCell"/>
</dbReference>
<dbReference type="GO" id="GO:0006435">
    <property type="term" value="P:threonyl-tRNA aminoacylation"/>
    <property type="evidence" value="ECO:0007669"/>
    <property type="project" value="InterPro"/>
</dbReference>
<dbReference type="GO" id="GO:0005524">
    <property type="term" value="F:ATP binding"/>
    <property type="evidence" value="ECO:0007669"/>
    <property type="project" value="InterPro"/>
</dbReference>
<feature type="domain" description="Threonyl-tRNA synthetase editing" evidence="5">
    <location>
        <begin position="1"/>
        <end position="135"/>
    </location>
</feature>
<keyword evidence="2" id="KW-0963">Cytoplasm</keyword>
<evidence type="ECO:0000256" key="3">
    <source>
        <dbReference type="ARBA" id="ARBA00022917"/>
    </source>
</evidence>
<dbReference type="GO" id="GO:0008270">
    <property type="term" value="F:zinc ion binding"/>
    <property type="evidence" value="ECO:0007669"/>
    <property type="project" value="InterPro"/>
</dbReference>
<evidence type="ECO:0000313" key="6">
    <source>
        <dbReference type="EMBL" id="GAA0673356.1"/>
    </source>
</evidence>
<evidence type="ECO:0000256" key="1">
    <source>
        <dbReference type="ARBA" id="ARBA00004496"/>
    </source>
</evidence>
<sequence>MRVLAVHADGLAFEAVQPASESDAATPASGPATGELGECVVGFVAVERSDRADRDAVATDAAAELDAVADRLGAERIGLIPREHLIDDPASADAAAAALEALAEQLDPERELLRAPVGWQLAVDVERKGHPFAERAIRVVPRRRDADGATPNRGGANAIDALSELGLAVRDSAGDGDALRWLPRGQFLRSALREYAEELLADADAVPVSTPAIDVHAAADRREGTERSDSIVGPADRAQLLRPSVHGGLLSALGDAIGDGVGADDAPVRLRETARWRPERAANVPPEAFDRRVRSEYHAALPDEAAAIDEFERLVGVIAEASAALGVAAEAATLGADAATLTLAEGFAVDRPAFGDRIAAALDDPVAVETVADDSRYWAARLAFVATDDDGREFPLGSVELDAATPARFGIEGVDGGTPVLVHAAPIGDVEGTIAALAGPAAASERRGLPIWLAPTQVRLVPIDDRHVGFCDDAAIELRDQGVRADVDARDATVGERLDRAARERVPYVAVVGDRELDEGVLPVAVSETGREERLTVDGLRERVLAKCEGRLGLGGALPRRVGAYPSDDDE</sequence>
<dbReference type="Pfam" id="PF03129">
    <property type="entry name" value="HGTP_anticodon"/>
    <property type="match status" value="1"/>
</dbReference>
<proteinExistence type="predicted"/>
<protein>
    <submittedName>
        <fullName evidence="6">Threonine--tRNA ligase</fullName>
    </submittedName>
</protein>
<name>A0AAV3T9A0_9EURY</name>
<dbReference type="RefSeq" id="WP_343773902.1">
    <property type="nucleotide sequence ID" value="NZ_BAAADV010000003.1"/>
</dbReference>
<dbReference type="InterPro" id="IPR015011">
    <property type="entry name" value="Threonyl-tRNA_syn_edit_dom_arc"/>
</dbReference>
<dbReference type="SUPFAM" id="SSF52954">
    <property type="entry name" value="Class II aaRS ABD-related"/>
    <property type="match status" value="1"/>
</dbReference>
<dbReference type="Gene3D" id="3.50.80.10">
    <property type="entry name" value="D-tyrosyl-tRNA(Tyr) deacylase"/>
    <property type="match status" value="1"/>
</dbReference>
<reference evidence="6 7" key="1">
    <citation type="journal article" date="2019" name="Int. J. Syst. Evol. Microbiol.">
        <title>The Global Catalogue of Microorganisms (GCM) 10K type strain sequencing project: providing services to taxonomists for standard genome sequencing and annotation.</title>
        <authorList>
            <consortium name="The Broad Institute Genomics Platform"/>
            <consortium name="The Broad Institute Genome Sequencing Center for Infectious Disease"/>
            <person name="Wu L."/>
            <person name="Ma J."/>
        </authorList>
    </citation>
    <scope>NUCLEOTIDE SEQUENCE [LARGE SCALE GENOMIC DNA]</scope>
    <source>
        <strain evidence="6 7">JCM 16328</strain>
    </source>
</reference>
<dbReference type="AlphaFoldDB" id="A0AAV3T9A0"/>
<dbReference type="GO" id="GO:0004829">
    <property type="term" value="F:threonine-tRNA ligase activity"/>
    <property type="evidence" value="ECO:0007669"/>
    <property type="project" value="InterPro"/>
</dbReference>
<keyword evidence="6" id="KW-0436">Ligase</keyword>
<dbReference type="PRINTS" id="PR01047">
    <property type="entry name" value="TRNASYNTHTHR"/>
</dbReference>
<dbReference type="InterPro" id="IPR023509">
    <property type="entry name" value="DTD-like_sf"/>
</dbReference>
<dbReference type="EMBL" id="BAAADV010000003">
    <property type="protein sequence ID" value="GAA0673356.1"/>
    <property type="molecule type" value="Genomic_DNA"/>
</dbReference>
<keyword evidence="7" id="KW-1185">Reference proteome</keyword>
<comment type="caution">
    <text evidence="6">The sequence shown here is derived from an EMBL/GenBank/DDBJ whole genome shotgun (WGS) entry which is preliminary data.</text>
</comment>
<evidence type="ECO:0000313" key="7">
    <source>
        <dbReference type="Proteomes" id="UP001500420"/>
    </source>
</evidence>
<accession>A0AAV3T9A0</accession>
<dbReference type="Proteomes" id="UP001500420">
    <property type="component" value="Unassembled WGS sequence"/>
</dbReference>
<evidence type="ECO:0000259" key="4">
    <source>
        <dbReference type="Pfam" id="PF03129"/>
    </source>
</evidence>
<dbReference type="PANTHER" id="PTHR11451:SF44">
    <property type="entry name" value="THREONINE--TRNA LIGASE, CHLOROPLASTIC_MITOCHONDRIAL 2"/>
    <property type="match status" value="1"/>
</dbReference>
<dbReference type="InterPro" id="IPR036621">
    <property type="entry name" value="Anticodon-bd_dom_sf"/>
</dbReference>
<gene>
    <name evidence="6" type="ORF">GCM10009020_20450</name>
</gene>